<dbReference type="InterPro" id="IPR045344">
    <property type="entry name" value="C-JID"/>
</dbReference>
<evidence type="ECO:0000313" key="4">
    <source>
        <dbReference type="EMBL" id="KAJ6709077.1"/>
    </source>
</evidence>
<sequence length="349" mass="40339">MDNRRHEAENIAYIVKEISVRLDRTILRVAIHSVGLDSPAKEVISLLGDESIDVRILLHAKDCSSLETINLKNFWGEGSLELNGCPKLKAVEGYFNLESLGVEIVEKYLGTSDFFTEDSLPSINVHVINNLTRTATISPLQALSEKSIYSIFLPMSDIPTWFSHQSEGDSVSLQVPPLDHVTNRTKNFHWNYSPKITFFMPEVEQDLMWLSCWSFENQVEGIDDYDMSWRFQDEMEEGDRLDVLIDMGFRITVKRCGIHLLYHHSDLQGSRLNDIITTSHLGSSRHHRRLLTTSFQWLTYIRPQITTSKEYWDDPFRRWSATREEKTNGIPVVTLSRRHCDCCALMRLQ</sequence>
<evidence type="ECO:0000259" key="3">
    <source>
        <dbReference type="Pfam" id="PF20160"/>
    </source>
</evidence>
<evidence type="ECO:0000313" key="5">
    <source>
        <dbReference type="Proteomes" id="UP001151752"/>
    </source>
</evidence>
<keyword evidence="1" id="KW-0433">Leucine-rich repeat</keyword>
<dbReference type="EMBL" id="JAPFFM010000015">
    <property type="protein sequence ID" value="KAJ6709077.1"/>
    <property type="molecule type" value="Genomic_DNA"/>
</dbReference>
<keyword evidence="2" id="KW-0677">Repeat</keyword>
<reference evidence="4" key="1">
    <citation type="submission" date="2022-11" db="EMBL/GenBank/DDBJ databases">
        <authorList>
            <person name="Hyden B.L."/>
            <person name="Feng K."/>
            <person name="Yates T."/>
            <person name="Jawdy S."/>
            <person name="Smart L.B."/>
            <person name="Muchero W."/>
        </authorList>
    </citation>
    <scope>NUCLEOTIDE SEQUENCE</scope>
    <source>
        <tissue evidence="4">Shoot tip</tissue>
    </source>
</reference>
<protein>
    <recommendedName>
        <fullName evidence="3">C-JID domain-containing protein</fullName>
    </recommendedName>
</protein>
<keyword evidence="5" id="KW-1185">Reference proteome</keyword>
<evidence type="ECO:0000256" key="2">
    <source>
        <dbReference type="ARBA" id="ARBA00022737"/>
    </source>
</evidence>
<name>A0A9Q0QLS8_9ROSI</name>
<comment type="caution">
    <text evidence="4">The sequence shown here is derived from an EMBL/GenBank/DDBJ whole genome shotgun (WGS) entry which is preliminary data.</text>
</comment>
<dbReference type="Pfam" id="PF20160">
    <property type="entry name" value="C-JID"/>
    <property type="match status" value="1"/>
</dbReference>
<gene>
    <name evidence="4" type="ORF">OIU74_010225</name>
</gene>
<evidence type="ECO:0000256" key="1">
    <source>
        <dbReference type="ARBA" id="ARBA00022614"/>
    </source>
</evidence>
<dbReference type="AlphaFoldDB" id="A0A9Q0QLS8"/>
<organism evidence="4 5">
    <name type="scientific">Salix koriyanagi</name>
    <dbReference type="NCBI Taxonomy" id="2511006"/>
    <lineage>
        <taxon>Eukaryota</taxon>
        <taxon>Viridiplantae</taxon>
        <taxon>Streptophyta</taxon>
        <taxon>Embryophyta</taxon>
        <taxon>Tracheophyta</taxon>
        <taxon>Spermatophyta</taxon>
        <taxon>Magnoliopsida</taxon>
        <taxon>eudicotyledons</taxon>
        <taxon>Gunneridae</taxon>
        <taxon>Pentapetalae</taxon>
        <taxon>rosids</taxon>
        <taxon>fabids</taxon>
        <taxon>Malpighiales</taxon>
        <taxon>Salicaceae</taxon>
        <taxon>Saliceae</taxon>
        <taxon>Salix</taxon>
    </lineage>
</organism>
<reference evidence="4" key="2">
    <citation type="journal article" date="2023" name="Int. J. Mol. Sci.">
        <title>De Novo Assembly and Annotation of 11 Diverse Shrub Willow (Salix) Genomes Reveals Novel Gene Organization in Sex-Linked Regions.</title>
        <authorList>
            <person name="Hyden B."/>
            <person name="Feng K."/>
            <person name="Yates T.B."/>
            <person name="Jawdy S."/>
            <person name="Cereghino C."/>
            <person name="Smart L.B."/>
            <person name="Muchero W."/>
        </authorList>
    </citation>
    <scope>NUCLEOTIDE SEQUENCE</scope>
    <source>
        <tissue evidence="4">Shoot tip</tissue>
    </source>
</reference>
<accession>A0A9Q0QLS8</accession>
<proteinExistence type="predicted"/>
<dbReference type="Proteomes" id="UP001151752">
    <property type="component" value="Chromosome 2"/>
</dbReference>
<feature type="domain" description="C-JID" evidence="3">
    <location>
        <begin position="153"/>
        <end position="264"/>
    </location>
</feature>